<evidence type="ECO:0000256" key="1">
    <source>
        <dbReference type="SAM" id="Coils"/>
    </source>
</evidence>
<evidence type="ECO:0000313" key="2">
    <source>
        <dbReference type="EMBL" id="EAQ50037.1"/>
    </source>
</evidence>
<sequence>MNYMNRIFLMIFGVFAITGSYGQDQVSEQIIKERDSLLLNLNKQLEDNAIKLKSLQGEFSDLNPNRTSQRLGSLDSIISKQENRITLLENSRKIQLKLNGQLAFTELMSIHRDIKPSNLLLSSQEFFSKVAAINNPMNYPAYEAWFKEYQEWYERKKGKDNWLDLINKSITVLNEPASNVPLYGSLFQTFSTGITSAMEIVGGTGRDLRDQTPAMLNVLNTASQFSQQQSIIDNEWTSINEELNKLEDEYKRLLEEQAKYYGLDMSAVKQYQNATLDSERETLKNNFRKAINDRISKWEKEGNKDWLTEVERFMVKTQSLRQRFGQLTLRMKSNIGKYQELITQFSKNDAFADEFRTKLLELQSSIDQVDSNFNAVFNPSKYIEDSAVMYITQ</sequence>
<gene>
    <name evidence="2" type="ORF">MED217_02765</name>
</gene>
<accession>A3XK92</accession>
<dbReference type="OrthoDB" id="816769at2"/>
<reference evidence="2 3" key="1">
    <citation type="journal article" date="2007" name="Nature">
        <title>Light stimulates growth of proteorhodopsin-containing marine Flavobacteria.</title>
        <authorList>
            <person name="Gomez-Consarnau L."/>
            <person name="Gonzalez J.M."/>
            <person name="Coll-Llado M."/>
            <person name="Gourdon P."/>
            <person name="Pascher T."/>
            <person name="Neutze R."/>
            <person name="Pedros-Alio C."/>
            <person name="Pinhassi J."/>
        </authorList>
    </citation>
    <scope>NUCLEOTIDE SEQUENCE [LARGE SCALE GENOMIC DNA]</scope>
    <source>
        <strain evidence="2 3">MED217</strain>
    </source>
</reference>
<dbReference type="EMBL" id="AANC01000003">
    <property type="protein sequence ID" value="EAQ50037.1"/>
    <property type="molecule type" value="Genomic_DNA"/>
</dbReference>
<keyword evidence="3" id="KW-1185">Reference proteome</keyword>
<keyword evidence="1" id="KW-0175">Coiled coil</keyword>
<name>A3XK92_LEEBM</name>
<dbReference type="AlphaFoldDB" id="A3XK92"/>
<proteinExistence type="predicted"/>
<dbReference type="Proteomes" id="UP000001601">
    <property type="component" value="Unassembled WGS sequence"/>
</dbReference>
<dbReference type="eggNOG" id="COG1196">
    <property type="taxonomic scope" value="Bacteria"/>
</dbReference>
<organism evidence="2 3">
    <name type="scientific">Leeuwenhoekiella blandensis (strain CECT 7118 / CCUG 51940 / KCTC 22103 / MED217)</name>
    <name type="common">Flavobacterium sp. (strain MED217)</name>
    <dbReference type="NCBI Taxonomy" id="398720"/>
    <lineage>
        <taxon>Bacteria</taxon>
        <taxon>Pseudomonadati</taxon>
        <taxon>Bacteroidota</taxon>
        <taxon>Flavobacteriia</taxon>
        <taxon>Flavobacteriales</taxon>
        <taxon>Flavobacteriaceae</taxon>
        <taxon>Leeuwenhoekiella</taxon>
    </lineage>
</organism>
<evidence type="ECO:0000313" key="3">
    <source>
        <dbReference type="Proteomes" id="UP000001601"/>
    </source>
</evidence>
<protein>
    <submittedName>
        <fullName evidence="2">Uncharacterized protein</fullName>
    </submittedName>
</protein>
<dbReference type="STRING" id="398720.MED217_02765"/>
<dbReference type="RefSeq" id="WP_009778946.1">
    <property type="nucleotide sequence ID" value="NZ_CH672395.1"/>
</dbReference>
<comment type="caution">
    <text evidence="2">The sequence shown here is derived from an EMBL/GenBank/DDBJ whole genome shotgun (WGS) entry which is preliminary data.</text>
</comment>
<feature type="coiled-coil region" evidence="1">
    <location>
        <begin position="236"/>
        <end position="293"/>
    </location>
</feature>
<dbReference type="HOGENOM" id="CLU_682760_0_0_10"/>